<dbReference type="RefSeq" id="XP_018005423.1">
    <property type="nucleotide sequence ID" value="XM_018145836.1"/>
</dbReference>
<dbReference type="GeneID" id="28737705"/>
<sequence length="633" mass="70694">MSAGLSASDNPPNEVSDMTALSPTYSYSVIPPQGWIRVVKLHADSDILSCDIHVQQIDDKALQYEALSYVWGEDDTNSSAIIHCNGRPKSIGSNLAAALKHLRYSDRARILWADALSINQSDSEEKSLQVAQMGQIYAAAERVVVWLGMDSEEEAAECFGLIQSTTRTLDLMVNQHGSIEDVPPLPTKNAPIASGTDSWTPVSKLMQNPYFERTWTLSETGLAKTAIIQWGLATMPWSCLVELMLLIALRPDIRAHTGILNSGLIWDTFEDLWSAYRNSTTWRDELPYTRSFPRSESGISFISTLNNGRYYRATDARDHIYAFLSHPSADAAASDNLLVPDYEKSVDQIYLETALRVLETDSHPWTLLSCIDHTIESPSLKGGRPSWVPRWNEQFRVYWLGYPGMWYRAGNLDGSRFVCRYDGETQSLHLRGIVLDTVSWASSPHLSADIVVEEQLKEQPIQCLWHELAQHEGSAQRSIYGADQRARECAFSLVTIAGRSVDESPAENDVEHHLTVWNAYKAFVSGKTSAAADGFLNHEVHRLIDNQRRALDNRRLFCTEQGYYGVAHRTLRQGDVCCVLKGAGVPFILRRVDASDGLGGSKFILVGEAYIQGIMRGEFWDAAKDQDLGITVI</sequence>
<comment type="caution">
    <text evidence="2">The sequence shown here is derived from an EMBL/GenBank/DDBJ whole genome shotgun (WGS) entry which is preliminary data.</text>
</comment>
<dbReference type="Pfam" id="PF26639">
    <property type="entry name" value="Het-6_barrel"/>
    <property type="match status" value="1"/>
</dbReference>
<evidence type="ECO:0000313" key="2">
    <source>
        <dbReference type="EMBL" id="KPI45460.1"/>
    </source>
</evidence>
<feature type="domain" description="Heterokaryon incompatibility" evidence="1">
    <location>
        <begin position="64"/>
        <end position="219"/>
    </location>
</feature>
<dbReference type="InterPro" id="IPR010730">
    <property type="entry name" value="HET"/>
</dbReference>
<dbReference type="Pfam" id="PF06985">
    <property type="entry name" value="HET"/>
    <property type="match status" value="1"/>
</dbReference>
<dbReference type="EMBL" id="LFJN01000001">
    <property type="protein sequence ID" value="KPI45460.1"/>
    <property type="molecule type" value="Genomic_DNA"/>
</dbReference>
<accession>A0A0N1I146</accession>
<dbReference type="PANTHER" id="PTHR24148:SF64">
    <property type="entry name" value="HETEROKARYON INCOMPATIBILITY DOMAIN-CONTAINING PROTEIN"/>
    <property type="match status" value="1"/>
</dbReference>
<keyword evidence="3" id="KW-1185">Reference proteome</keyword>
<dbReference type="STRING" id="1664694.A0A0N1I146"/>
<dbReference type="PANTHER" id="PTHR24148">
    <property type="entry name" value="ANKYRIN REPEAT DOMAIN-CONTAINING PROTEIN 39 HOMOLOG-RELATED"/>
    <property type="match status" value="1"/>
</dbReference>
<evidence type="ECO:0000313" key="3">
    <source>
        <dbReference type="Proteomes" id="UP000038010"/>
    </source>
</evidence>
<dbReference type="OrthoDB" id="4850726at2759"/>
<dbReference type="AlphaFoldDB" id="A0A0N1I146"/>
<dbReference type="InterPro" id="IPR052895">
    <property type="entry name" value="HetReg/Transcr_Mod"/>
</dbReference>
<reference evidence="2 3" key="1">
    <citation type="submission" date="2015-06" db="EMBL/GenBank/DDBJ databases">
        <title>Draft genome of the ant-associated black yeast Phialophora attae CBS 131958.</title>
        <authorList>
            <person name="Moreno L.F."/>
            <person name="Stielow B.J."/>
            <person name="de Hoog S."/>
            <person name="Vicente V.A."/>
            <person name="Weiss V.A."/>
            <person name="de Vries M."/>
            <person name="Cruz L.M."/>
            <person name="Souza E.M."/>
        </authorList>
    </citation>
    <scope>NUCLEOTIDE SEQUENCE [LARGE SCALE GENOMIC DNA]</scope>
    <source>
        <strain evidence="2 3">CBS 131958</strain>
    </source>
</reference>
<dbReference type="VEuPathDB" id="FungiDB:AB675_560"/>
<dbReference type="Proteomes" id="UP000038010">
    <property type="component" value="Unassembled WGS sequence"/>
</dbReference>
<proteinExistence type="predicted"/>
<evidence type="ECO:0000259" key="1">
    <source>
        <dbReference type="Pfam" id="PF06985"/>
    </source>
</evidence>
<gene>
    <name evidence="2" type="ORF">AB675_560</name>
</gene>
<organism evidence="2 3">
    <name type="scientific">Cyphellophora attinorum</name>
    <dbReference type="NCBI Taxonomy" id="1664694"/>
    <lineage>
        <taxon>Eukaryota</taxon>
        <taxon>Fungi</taxon>
        <taxon>Dikarya</taxon>
        <taxon>Ascomycota</taxon>
        <taxon>Pezizomycotina</taxon>
        <taxon>Eurotiomycetes</taxon>
        <taxon>Chaetothyriomycetidae</taxon>
        <taxon>Chaetothyriales</taxon>
        <taxon>Cyphellophoraceae</taxon>
        <taxon>Cyphellophora</taxon>
    </lineage>
</organism>
<name>A0A0N1I146_9EURO</name>
<protein>
    <recommendedName>
        <fullName evidence="1">Heterokaryon incompatibility domain-containing protein</fullName>
    </recommendedName>
</protein>